<evidence type="ECO:0000256" key="5">
    <source>
        <dbReference type="SAM" id="MobiDB-lite"/>
    </source>
</evidence>
<keyword evidence="2" id="KW-0677">Repeat</keyword>
<dbReference type="InterPro" id="IPR051284">
    <property type="entry name" value="ZnF_MYMT-QRICH1"/>
</dbReference>
<accession>A0ABV0MEM2</accession>
<evidence type="ECO:0000256" key="2">
    <source>
        <dbReference type="ARBA" id="ARBA00022737"/>
    </source>
</evidence>
<evidence type="ECO:0000313" key="8">
    <source>
        <dbReference type="Proteomes" id="UP001476798"/>
    </source>
</evidence>
<evidence type="ECO:0000313" key="7">
    <source>
        <dbReference type="EMBL" id="MEQ2157549.1"/>
    </source>
</evidence>
<evidence type="ECO:0000256" key="3">
    <source>
        <dbReference type="ARBA" id="ARBA00022771"/>
    </source>
</evidence>
<proteinExistence type="predicted"/>
<keyword evidence="3" id="KW-0863">Zinc-finger</keyword>
<keyword evidence="1" id="KW-0479">Metal-binding</keyword>
<feature type="compositionally biased region" description="Low complexity" evidence="5">
    <location>
        <begin position="21"/>
        <end position="30"/>
    </location>
</feature>
<organism evidence="7 8">
    <name type="scientific">Goodea atripinnis</name>
    <dbReference type="NCBI Taxonomy" id="208336"/>
    <lineage>
        <taxon>Eukaryota</taxon>
        <taxon>Metazoa</taxon>
        <taxon>Chordata</taxon>
        <taxon>Craniata</taxon>
        <taxon>Vertebrata</taxon>
        <taxon>Euteleostomi</taxon>
        <taxon>Actinopterygii</taxon>
        <taxon>Neopterygii</taxon>
        <taxon>Teleostei</taxon>
        <taxon>Neoteleostei</taxon>
        <taxon>Acanthomorphata</taxon>
        <taxon>Ovalentaria</taxon>
        <taxon>Atherinomorphae</taxon>
        <taxon>Cyprinodontiformes</taxon>
        <taxon>Goodeidae</taxon>
        <taxon>Goodea</taxon>
    </lineage>
</organism>
<dbReference type="InterPro" id="IPR011017">
    <property type="entry name" value="TRASH_dom"/>
</dbReference>
<name>A0ABV0MEM2_9TELE</name>
<dbReference type="EMBL" id="JAHRIO010000108">
    <property type="protein sequence ID" value="MEQ2157549.1"/>
    <property type="molecule type" value="Genomic_DNA"/>
</dbReference>
<reference evidence="7 8" key="1">
    <citation type="submission" date="2021-06" db="EMBL/GenBank/DDBJ databases">
        <authorList>
            <person name="Palmer J.M."/>
        </authorList>
    </citation>
    <scope>NUCLEOTIDE SEQUENCE [LARGE SCALE GENOMIC DNA]</scope>
    <source>
        <strain evidence="7 8">GA_2019</strain>
        <tissue evidence="7">Muscle</tissue>
    </source>
</reference>
<sequence length="458" mass="48681">MDGESEPNPVVAEEAKEKAELLVATPSSQQPSPPPAEESGEPVSMETGDEATNEGGTEDNDDDVVLVEEEASQPPPAAASSPDEPNAESAEQPAVEAADAAAEDTAAMPSKSPDSPPSSDASMVAASQKPPTTAPEPIVIDDEEDCEQKETSSLSPVPPGDSSASHSPGALSNNDPDSEIKISSVTTLGSSNQKSSAVSAVNTPPDSDDAQADINLMITSVTSLQGGAAAVLETHGSLSRPQFPATKSKQGWTLHRLPPHCPSLQASLPPPLPPQAPRHYPGPSRDITHIKGTIVAQVDSSESFQEFCTTGCLGAYENKNNPPKTGLKNKCTVCGKLTEVTWWRLSPVHRKHFALSGPETIGLIRHEVSFKNVTHKICSDTCFNVYRKANGLIMNCCEQCGDYLPSRASANHFLLVDGQQKRFCCQNCIRDYKQAHSKLACCMTCKTLIKTGEVLQRY</sequence>
<keyword evidence="8" id="KW-1185">Reference proteome</keyword>
<feature type="compositionally biased region" description="Low complexity" evidence="5">
    <location>
        <begin position="78"/>
        <end position="127"/>
    </location>
</feature>
<dbReference type="SMART" id="SM00746">
    <property type="entry name" value="TRASH"/>
    <property type="match status" value="2"/>
</dbReference>
<comment type="caution">
    <text evidence="7">The sequence shown here is derived from an EMBL/GenBank/DDBJ whole genome shotgun (WGS) entry which is preliminary data.</text>
</comment>
<gene>
    <name evidence="7" type="ORF">GOODEAATRI_002934</name>
</gene>
<dbReference type="PANTHER" id="PTHR45736:SF6">
    <property type="entry name" value="ZINC FINGER MYM-TYPE PROTEIN 2"/>
    <property type="match status" value="1"/>
</dbReference>
<dbReference type="PANTHER" id="PTHR45736">
    <property type="entry name" value="ZINC FINGER MYM-TYPE PROTEIN"/>
    <property type="match status" value="1"/>
</dbReference>
<dbReference type="Proteomes" id="UP001476798">
    <property type="component" value="Unassembled WGS sequence"/>
</dbReference>
<feature type="compositionally biased region" description="Polar residues" evidence="5">
    <location>
        <begin position="162"/>
        <end position="205"/>
    </location>
</feature>
<dbReference type="InterPro" id="IPR010507">
    <property type="entry name" value="Znf_MYM"/>
</dbReference>
<feature type="region of interest" description="Disordered" evidence="5">
    <location>
        <begin position="1"/>
        <end position="208"/>
    </location>
</feature>
<protein>
    <recommendedName>
        <fullName evidence="6">TRASH domain-containing protein</fullName>
    </recommendedName>
</protein>
<feature type="domain" description="TRASH" evidence="6">
    <location>
        <begin position="284"/>
        <end position="320"/>
    </location>
</feature>
<dbReference type="Pfam" id="PF06467">
    <property type="entry name" value="zf-FCS"/>
    <property type="match status" value="1"/>
</dbReference>
<keyword evidence="4" id="KW-0862">Zinc</keyword>
<feature type="compositionally biased region" description="Acidic residues" evidence="5">
    <location>
        <begin position="47"/>
        <end position="71"/>
    </location>
</feature>
<feature type="domain" description="TRASH" evidence="6">
    <location>
        <begin position="397"/>
        <end position="436"/>
    </location>
</feature>
<evidence type="ECO:0000256" key="4">
    <source>
        <dbReference type="ARBA" id="ARBA00022833"/>
    </source>
</evidence>
<evidence type="ECO:0000256" key="1">
    <source>
        <dbReference type="ARBA" id="ARBA00022723"/>
    </source>
</evidence>
<evidence type="ECO:0000259" key="6">
    <source>
        <dbReference type="SMART" id="SM00746"/>
    </source>
</evidence>